<evidence type="ECO:0000313" key="4">
    <source>
        <dbReference type="EMBL" id="TFZ42869.1"/>
    </source>
</evidence>
<evidence type="ECO:0000313" key="3">
    <source>
        <dbReference type="EMBL" id="QCA28374.1"/>
    </source>
</evidence>
<evidence type="ECO:0000313" key="5">
    <source>
        <dbReference type="Proteomes" id="UP000296883"/>
    </source>
</evidence>
<keyword evidence="1" id="KW-0472">Membrane</keyword>
<dbReference type="EMBL" id="SRHU01000008">
    <property type="protein sequence ID" value="TFZ42869.1"/>
    <property type="molecule type" value="Genomic_DNA"/>
</dbReference>
<name>A0AAJ5EFH2_9ENTE</name>
<keyword evidence="1" id="KW-1133">Transmembrane helix</keyword>
<evidence type="ECO:0000313" key="6">
    <source>
        <dbReference type="Proteomes" id="UP000297725"/>
    </source>
</evidence>
<organism evidence="4 6">
    <name type="scientific">Vagococcus xieshaowenii</name>
    <dbReference type="NCBI Taxonomy" id="2562451"/>
    <lineage>
        <taxon>Bacteria</taxon>
        <taxon>Bacillati</taxon>
        <taxon>Bacillota</taxon>
        <taxon>Bacilli</taxon>
        <taxon>Lactobacillales</taxon>
        <taxon>Enterococcaceae</taxon>
        <taxon>Vagococcus</taxon>
    </lineage>
</organism>
<dbReference type="InterPro" id="IPR035940">
    <property type="entry name" value="CAP_sf"/>
</dbReference>
<dbReference type="Gene3D" id="3.40.33.10">
    <property type="entry name" value="CAP"/>
    <property type="match status" value="1"/>
</dbReference>
<accession>A0AAJ5EFH2</accession>
<dbReference type="Proteomes" id="UP000297725">
    <property type="component" value="Unassembled WGS sequence"/>
</dbReference>
<evidence type="ECO:0000259" key="2">
    <source>
        <dbReference type="Pfam" id="PF14504"/>
    </source>
</evidence>
<dbReference type="EMBL" id="CP038865">
    <property type="protein sequence ID" value="QCA28374.1"/>
    <property type="molecule type" value="Genomic_DNA"/>
</dbReference>
<dbReference type="Proteomes" id="UP000296883">
    <property type="component" value="Chromosome"/>
</dbReference>
<feature type="domain" description="CAP-associated" evidence="2">
    <location>
        <begin position="63"/>
        <end position="203"/>
    </location>
</feature>
<feature type="transmembrane region" description="Helical" evidence="1">
    <location>
        <begin position="7"/>
        <end position="25"/>
    </location>
</feature>
<evidence type="ECO:0000256" key="1">
    <source>
        <dbReference type="SAM" id="Phobius"/>
    </source>
</evidence>
<dbReference type="RefSeq" id="WP_135253751.1">
    <property type="nucleotide sequence ID" value="NZ_CP038865.1"/>
</dbReference>
<reference evidence="3 5" key="2">
    <citation type="journal article" date="2020" name="Int. J. Syst. Evol. Microbiol.">
        <title>Vagococcus xieshaowenii sp. nov., isolated from snow finch (Montifringilla taczanowskii) cloacal content.</title>
        <authorList>
            <person name="Ge Y."/>
            <person name="Yang J."/>
            <person name="Lai X.H."/>
            <person name="Zhang G."/>
            <person name="Jin D."/>
            <person name="Lu S."/>
            <person name="Wang B."/>
            <person name="Huang Y."/>
            <person name="Huang Y."/>
            <person name="Ren Z."/>
            <person name="Zhang X."/>
            <person name="Xu J."/>
        </authorList>
    </citation>
    <scope>NUCLEOTIDE SEQUENCE [LARGE SCALE GENOMIC DNA]</scope>
    <source>
        <strain evidence="3">Personal::cf-49</strain>
        <strain evidence="5">personal::cf-49</strain>
    </source>
</reference>
<dbReference type="AlphaFoldDB" id="A0AAJ5EFH2"/>
<protein>
    <recommendedName>
        <fullName evidence="2">CAP-associated domain-containing protein</fullName>
    </recommendedName>
</protein>
<dbReference type="InterPro" id="IPR029410">
    <property type="entry name" value="CAP_assoc"/>
</dbReference>
<keyword evidence="5" id="KW-1185">Reference proteome</keyword>
<gene>
    <name evidence="4" type="ORF">E4031_02490</name>
    <name evidence="3" type="ORF">E4Z98_03250</name>
</gene>
<sequence length="366" mass="42194">MKRIKDFLVAVLFISIISYTLPIFFPQSSSSPKENTSIDESIKEKEPTFVQEKLPANGYSKWIGKSGEKFAKQFGEPVSKERISQTHEWWTYGSSANDYYEVLVVNHQIESILILGNEVETDNIHTGMKMEDLALLTTLYSNFSFDYERENYVIELSEEDMNYQPLIAFNNGAFALIQFNQKTGAIIAIRYLSAHDLLTLMPYQLLSGNLLDAGDSLSNASTVKDSVRKKHLVNLFNQLRELADLDKLDLDPMLNNLADELAQHFVGNQETILQEDRLEEFLEERMTHTYERPFYLEKNEMRELEKISNANKFEDIEGLLYLPNQDTSFLAMHLYGELTHLLKLDDEKVNKIGLAFKDDFIVVLLK</sequence>
<dbReference type="Pfam" id="PF14504">
    <property type="entry name" value="CAP_assoc_N"/>
    <property type="match status" value="1"/>
</dbReference>
<reference evidence="4 6" key="1">
    <citation type="submission" date="2019-03" db="EMBL/GenBank/DDBJ databases">
        <title>Vagococcus sp. was isolated fron gut of Carduelis flavirostris.</title>
        <authorList>
            <person name="Ge Y."/>
        </authorList>
    </citation>
    <scope>NUCLEOTIDE SEQUENCE [LARGE SCALE GENOMIC DNA]</scope>
    <source>
        <strain evidence="4 6">CF-210</strain>
    </source>
</reference>
<keyword evidence="1" id="KW-0812">Transmembrane</keyword>
<proteinExistence type="predicted"/>